<feature type="transmembrane region" description="Helical" evidence="1">
    <location>
        <begin position="72"/>
        <end position="93"/>
    </location>
</feature>
<feature type="transmembrane region" description="Helical" evidence="1">
    <location>
        <begin position="176"/>
        <end position="199"/>
    </location>
</feature>
<dbReference type="Proteomes" id="UP000181917">
    <property type="component" value="Unassembled WGS sequence"/>
</dbReference>
<keyword evidence="3" id="KW-1185">Reference proteome</keyword>
<dbReference type="InterPro" id="IPR018750">
    <property type="entry name" value="DUF2306_membrane"/>
</dbReference>
<evidence type="ECO:0000313" key="3">
    <source>
        <dbReference type="Proteomes" id="UP000181917"/>
    </source>
</evidence>
<name>A0A1H1ATD2_9MICC</name>
<feature type="transmembrane region" description="Helical" evidence="1">
    <location>
        <begin position="205"/>
        <end position="227"/>
    </location>
</feature>
<keyword evidence="1" id="KW-0472">Membrane</keyword>
<feature type="transmembrane region" description="Helical" evidence="1">
    <location>
        <begin position="113"/>
        <end position="132"/>
    </location>
</feature>
<accession>A0A1H1ATD2</accession>
<protein>
    <submittedName>
        <fullName evidence="2">Predicted membrane protein</fullName>
    </submittedName>
</protein>
<dbReference type="RefSeq" id="WP_236777288.1">
    <property type="nucleotide sequence ID" value="NZ_CP018863.1"/>
</dbReference>
<evidence type="ECO:0000256" key="1">
    <source>
        <dbReference type="SAM" id="Phobius"/>
    </source>
</evidence>
<dbReference type="AlphaFoldDB" id="A0A1H1ATD2"/>
<dbReference type="EMBL" id="FNKH01000002">
    <property type="protein sequence ID" value="SDQ42890.1"/>
    <property type="molecule type" value="Genomic_DNA"/>
</dbReference>
<dbReference type="Pfam" id="PF10067">
    <property type="entry name" value="DUF2306"/>
    <property type="match status" value="1"/>
</dbReference>
<keyword evidence="1" id="KW-0812">Transmembrane</keyword>
<sequence>MNASRKTATVVMGTEMKESLRVRRSTRGRWLVPAGLIFVSLIPVFFGTARLAELTGGAAVTPANHRFFDSPLPVLIHIPAAIVYSLVGAFQFVPSLRRGKRGRPSWHRIAGRILVPAGLLVALSGLWMAVFYDLPASDGPLLLVFRLIFGSAMVASIIMGILAIRRRDFSAHGAWMARGYAIGIAAGTQALVSIPWLLLVGPADVLTRALLLGSAWVINLAIAEYFIQRRARRAARTNHVSSPLGTPAATASR</sequence>
<feature type="transmembrane region" description="Helical" evidence="1">
    <location>
        <begin position="30"/>
        <end position="52"/>
    </location>
</feature>
<evidence type="ECO:0000313" key="2">
    <source>
        <dbReference type="EMBL" id="SDQ42890.1"/>
    </source>
</evidence>
<dbReference type="STRING" id="37928.SAMN04489742_1079"/>
<organism evidence="2 3">
    <name type="scientific">Crystallibacter crystallopoietes</name>
    <dbReference type="NCBI Taxonomy" id="37928"/>
    <lineage>
        <taxon>Bacteria</taxon>
        <taxon>Bacillati</taxon>
        <taxon>Actinomycetota</taxon>
        <taxon>Actinomycetes</taxon>
        <taxon>Micrococcales</taxon>
        <taxon>Micrococcaceae</taxon>
        <taxon>Crystallibacter</taxon>
    </lineage>
</organism>
<keyword evidence="1" id="KW-1133">Transmembrane helix</keyword>
<reference evidence="2 3" key="1">
    <citation type="submission" date="2016-10" db="EMBL/GenBank/DDBJ databases">
        <authorList>
            <person name="de Groot N.N."/>
        </authorList>
    </citation>
    <scope>NUCLEOTIDE SEQUENCE [LARGE SCALE GENOMIC DNA]</scope>
    <source>
        <strain evidence="2 3">DSM 20117</strain>
    </source>
</reference>
<proteinExistence type="predicted"/>
<gene>
    <name evidence="2" type="ORF">SAMN04489742_1079</name>
</gene>
<feature type="transmembrane region" description="Helical" evidence="1">
    <location>
        <begin position="144"/>
        <end position="164"/>
    </location>
</feature>